<dbReference type="SUPFAM" id="SSF47473">
    <property type="entry name" value="EF-hand"/>
    <property type="match status" value="1"/>
</dbReference>
<dbReference type="InterPro" id="IPR011992">
    <property type="entry name" value="EF-hand-dom_pair"/>
</dbReference>
<dbReference type="GO" id="GO:0046872">
    <property type="term" value="F:metal ion binding"/>
    <property type="evidence" value="ECO:0007669"/>
    <property type="project" value="UniProtKB-KW"/>
</dbReference>
<dbReference type="PANTHER" id="PTHR45942">
    <property type="entry name" value="PROTEIN PHOSPATASE 3 REGULATORY SUBUNIT B ALPHA ISOFORM TYPE 1"/>
    <property type="match status" value="1"/>
</dbReference>
<dbReference type="GO" id="GO:0019902">
    <property type="term" value="F:phosphatase binding"/>
    <property type="evidence" value="ECO:0000318"/>
    <property type="project" value="GO_Central"/>
</dbReference>
<evidence type="ECO:0000313" key="3">
    <source>
        <dbReference type="Ensembl" id="ENSCINP00000021607.2"/>
    </source>
</evidence>
<keyword evidence="4" id="KW-1185">Reference proteome</keyword>
<accession>F6YTC2</accession>
<organism evidence="3 4">
    <name type="scientific">Ciona intestinalis</name>
    <name type="common">Transparent sea squirt</name>
    <name type="synonym">Ascidia intestinalis</name>
    <dbReference type="NCBI Taxonomy" id="7719"/>
    <lineage>
        <taxon>Eukaryota</taxon>
        <taxon>Metazoa</taxon>
        <taxon>Chordata</taxon>
        <taxon>Tunicata</taxon>
        <taxon>Ascidiacea</taxon>
        <taxon>Phlebobranchia</taxon>
        <taxon>Cionidae</taxon>
        <taxon>Ciona</taxon>
    </lineage>
</organism>
<reference evidence="3" key="3">
    <citation type="submission" date="2025-08" db="UniProtKB">
        <authorList>
            <consortium name="Ensembl"/>
        </authorList>
    </citation>
    <scope>IDENTIFICATION</scope>
</reference>
<evidence type="ECO:0000313" key="4">
    <source>
        <dbReference type="Proteomes" id="UP000008144"/>
    </source>
</evidence>
<dbReference type="InParanoid" id="F6YTC2"/>
<dbReference type="STRING" id="7719.ENSCINP00000021607"/>
<name>F6YTC2_CIOIN</name>
<evidence type="ECO:0000256" key="1">
    <source>
        <dbReference type="ARBA" id="ARBA00022723"/>
    </source>
</evidence>
<dbReference type="EMBL" id="EAAA01000897">
    <property type="status" value="NOT_ANNOTATED_CDS"/>
    <property type="molecule type" value="Genomic_DNA"/>
</dbReference>
<sequence>MGQGVSYFTKDEQNEILEQTKLSPRYLQEVQKRYSQYDTSKSKDETSGVTIEQVLLIPEVNQHKLAPIFAEKYGGRSGILYPKEFVNFFAAFSSARTPSEKVELLFEILDVRKLGYLQGIEMYRYYHILLSPSLSDSQIENVAKKALNLTGGKIDLDKFKQIVQPWEVAEKMTIVLQLTD</sequence>
<evidence type="ECO:0008006" key="5">
    <source>
        <dbReference type="Google" id="ProtNLM"/>
    </source>
</evidence>
<reference evidence="3" key="4">
    <citation type="submission" date="2025-09" db="UniProtKB">
        <authorList>
            <consortium name="Ensembl"/>
        </authorList>
    </citation>
    <scope>IDENTIFICATION</scope>
</reference>
<proteinExistence type="predicted"/>
<dbReference type="GO" id="GO:0005955">
    <property type="term" value="C:calcineurin complex"/>
    <property type="evidence" value="ECO:0000318"/>
    <property type="project" value="GO_Central"/>
</dbReference>
<dbReference type="OMA" id="FTHDEIF"/>
<dbReference type="AlphaFoldDB" id="F6YTC2"/>
<dbReference type="HOGENOM" id="CLU_1495676_0_0_1"/>
<dbReference type="GO" id="GO:0097720">
    <property type="term" value="P:calcineurin-mediated signaling"/>
    <property type="evidence" value="ECO:0000318"/>
    <property type="project" value="GO_Central"/>
</dbReference>
<keyword evidence="2" id="KW-0677">Repeat</keyword>
<dbReference type="Proteomes" id="UP000008144">
    <property type="component" value="Chromosome 12"/>
</dbReference>
<protein>
    <recommendedName>
        <fullName evidence="5">EF-hand domain-containing protein</fullName>
    </recommendedName>
</protein>
<dbReference type="GO" id="GO:0008597">
    <property type="term" value="F:calcium-dependent protein serine/threonine phosphatase regulator activity"/>
    <property type="evidence" value="ECO:0000318"/>
    <property type="project" value="GO_Central"/>
</dbReference>
<dbReference type="Gene3D" id="1.10.238.10">
    <property type="entry name" value="EF-hand"/>
    <property type="match status" value="1"/>
</dbReference>
<evidence type="ECO:0000256" key="2">
    <source>
        <dbReference type="ARBA" id="ARBA00022737"/>
    </source>
</evidence>
<keyword evidence="1" id="KW-0479">Metal-binding</keyword>
<reference evidence="4" key="1">
    <citation type="journal article" date="2002" name="Science">
        <title>The draft genome of Ciona intestinalis: insights into chordate and vertebrate origins.</title>
        <authorList>
            <person name="Dehal P."/>
            <person name="Satou Y."/>
            <person name="Campbell R.K."/>
            <person name="Chapman J."/>
            <person name="Degnan B."/>
            <person name="De Tomaso A."/>
            <person name="Davidson B."/>
            <person name="Di Gregorio A."/>
            <person name="Gelpke M."/>
            <person name="Goodstein D.M."/>
            <person name="Harafuji N."/>
            <person name="Hastings K.E."/>
            <person name="Ho I."/>
            <person name="Hotta K."/>
            <person name="Huang W."/>
            <person name="Kawashima T."/>
            <person name="Lemaire P."/>
            <person name="Martinez D."/>
            <person name="Meinertzhagen I.A."/>
            <person name="Necula S."/>
            <person name="Nonaka M."/>
            <person name="Putnam N."/>
            <person name="Rash S."/>
            <person name="Saiga H."/>
            <person name="Satake M."/>
            <person name="Terry A."/>
            <person name="Yamada L."/>
            <person name="Wang H.G."/>
            <person name="Awazu S."/>
            <person name="Azumi K."/>
            <person name="Boore J."/>
            <person name="Branno M."/>
            <person name="Chin-Bow S."/>
            <person name="DeSantis R."/>
            <person name="Doyle S."/>
            <person name="Francino P."/>
            <person name="Keys D.N."/>
            <person name="Haga S."/>
            <person name="Hayashi H."/>
            <person name="Hino K."/>
            <person name="Imai K.S."/>
            <person name="Inaba K."/>
            <person name="Kano S."/>
            <person name="Kobayashi K."/>
            <person name="Kobayashi M."/>
            <person name="Lee B.I."/>
            <person name="Makabe K.W."/>
            <person name="Manohar C."/>
            <person name="Matassi G."/>
            <person name="Medina M."/>
            <person name="Mochizuki Y."/>
            <person name="Mount S."/>
            <person name="Morishita T."/>
            <person name="Miura S."/>
            <person name="Nakayama A."/>
            <person name="Nishizaka S."/>
            <person name="Nomoto H."/>
            <person name="Ohta F."/>
            <person name="Oishi K."/>
            <person name="Rigoutsos I."/>
            <person name="Sano M."/>
            <person name="Sasaki A."/>
            <person name="Sasakura Y."/>
            <person name="Shoguchi E."/>
            <person name="Shin-i T."/>
            <person name="Spagnuolo A."/>
            <person name="Stainier D."/>
            <person name="Suzuki M.M."/>
            <person name="Tassy O."/>
            <person name="Takatori N."/>
            <person name="Tokuoka M."/>
            <person name="Yagi K."/>
            <person name="Yoshizaki F."/>
            <person name="Wada S."/>
            <person name="Zhang C."/>
            <person name="Hyatt P.D."/>
            <person name="Larimer F."/>
            <person name="Detter C."/>
            <person name="Doggett N."/>
            <person name="Glavina T."/>
            <person name="Hawkins T."/>
            <person name="Richardson P."/>
            <person name="Lucas S."/>
            <person name="Kohara Y."/>
            <person name="Levine M."/>
            <person name="Satoh N."/>
            <person name="Rokhsar D.S."/>
        </authorList>
    </citation>
    <scope>NUCLEOTIDE SEQUENCE [LARGE SCALE GENOMIC DNA]</scope>
</reference>
<reference evidence="3" key="2">
    <citation type="journal article" date="2008" name="Genome Biol.">
        <title>Improved genome assembly and evidence-based global gene model set for the chordate Ciona intestinalis: new insight into intron and operon populations.</title>
        <authorList>
            <person name="Satou Y."/>
            <person name="Mineta K."/>
            <person name="Ogasawara M."/>
            <person name="Sasakura Y."/>
            <person name="Shoguchi E."/>
            <person name="Ueno K."/>
            <person name="Yamada L."/>
            <person name="Matsumoto J."/>
            <person name="Wasserscheid J."/>
            <person name="Dewar K."/>
            <person name="Wiley G.B."/>
            <person name="Macmil S.L."/>
            <person name="Roe B.A."/>
            <person name="Zeller R.W."/>
            <person name="Hastings K.E."/>
            <person name="Lemaire P."/>
            <person name="Lindquist E."/>
            <person name="Endo T."/>
            <person name="Hotta K."/>
            <person name="Inaba K."/>
        </authorList>
    </citation>
    <scope>NUCLEOTIDE SEQUENCE [LARGE SCALE GENOMIC DNA]</scope>
    <source>
        <strain evidence="3">wild type</strain>
    </source>
</reference>
<accession>A0A1W2W9P6</accession>
<dbReference type="Ensembl" id="ENSCINT00000021853.2">
    <property type="protein sequence ID" value="ENSCINP00000021607.2"/>
    <property type="gene ID" value="ENSCING00000011261.2"/>
</dbReference>